<protein>
    <recommendedName>
        <fullName evidence="9">SSD domain-containing protein</fullName>
    </recommendedName>
</protein>
<feature type="transmembrane region" description="Helical" evidence="8">
    <location>
        <begin position="695"/>
        <end position="715"/>
    </location>
</feature>
<dbReference type="InterPro" id="IPR053958">
    <property type="entry name" value="HMGCR/SNAP/NPC1-like_SSD"/>
</dbReference>
<evidence type="ECO:0000256" key="3">
    <source>
        <dbReference type="ARBA" id="ARBA00022989"/>
    </source>
</evidence>
<comment type="subcellular location">
    <subcellularLocation>
        <location evidence="1">Membrane</location>
        <topology evidence="1">Multi-pass membrane protein</topology>
    </subcellularLocation>
</comment>
<feature type="transmembrane region" description="Helical" evidence="8">
    <location>
        <begin position="771"/>
        <end position="797"/>
    </location>
</feature>
<feature type="transmembrane region" description="Helical" evidence="8">
    <location>
        <begin position="622"/>
        <end position="655"/>
    </location>
</feature>
<keyword evidence="4 8" id="KW-0472">Membrane</keyword>
<dbReference type="Gene3D" id="1.20.1640.10">
    <property type="entry name" value="Multidrug efflux transporter AcrB transmembrane domain"/>
    <property type="match status" value="2"/>
</dbReference>
<keyword evidence="5" id="KW-0325">Glycoprotein</keyword>
<feature type="compositionally biased region" description="Basic residues" evidence="7">
    <location>
        <begin position="132"/>
        <end position="143"/>
    </location>
</feature>
<feature type="compositionally biased region" description="Low complexity" evidence="7">
    <location>
        <begin position="187"/>
        <end position="196"/>
    </location>
</feature>
<keyword evidence="3 8" id="KW-1133">Transmembrane helix</keyword>
<keyword evidence="2 8" id="KW-0812">Transmembrane</keyword>
<feature type="transmembrane region" description="Helical" evidence="8">
    <location>
        <begin position="300"/>
        <end position="322"/>
    </location>
</feature>
<evidence type="ECO:0000256" key="1">
    <source>
        <dbReference type="ARBA" id="ARBA00004141"/>
    </source>
</evidence>
<evidence type="ECO:0000313" key="11">
    <source>
        <dbReference type="Proteomes" id="UP001516023"/>
    </source>
</evidence>
<evidence type="ECO:0000256" key="7">
    <source>
        <dbReference type="SAM" id="MobiDB-lite"/>
    </source>
</evidence>
<dbReference type="InterPro" id="IPR052081">
    <property type="entry name" value="Dispatched_Hh_regulator"/>
</dbReference>
<feature type="transmembrane region" description="Helical" evidence="8">
    <location>
        <begin position="744"/>
        <end position="765"/>
    </location>
</feature>
<evidence type="ECO:0000256" key="4">
    <source>
        <dbReference type="ARBA" id="ARBA00023136"/>
    </source>
</evidence>
<accession>A0ABD3QZ98</accession>
<gene>
    <name evidence="10" type="ORF">HJC23_011344</name>
</gene>
<evidence type="ECO:0000256" key="6">
    <source>
        <dbReference type="ARBA" id="ARBA00038046"/>
    </source>
</evidence>
<reference evidence="10 11" key="1">
    <citation type="journal article" date="2020" name="G3 (Bethesda)">
        <title>Improved Reference Genome for Cyclotella cryptica CCMP332, a Model for Cell Wall Morphogenesis, Salinity Adaptation, and Lipid Production in Diatoms (Bacillariophyta).</title>
        <authorList>
            <person name="Roberts W.R."/>
            <person name="Downey K.M."/>
            <person name="Ruck E.C."/>
            <person name="Traller J.C."/>
            <person name="Alverson A.J."/>
        </authorList>
    </citation>
    <scope>NUCLEOTIDE SEQUENCE [LARGE SCALE GENOMIC DNA]</scope>
    <source>
        <strain evidence="10 11">CCMP332</strain>
    </source>
</reference>
<evidence type="ECO:0000259" key="9">
    <source>
        <dbReference type="PROSITE" id="PS50156"/>
    </source>
</evidence>
<dbReference type="Pfam" id="PF12349">
    <property type="entry name" value="Sterol-sensing"/>
    <property type="match status" value="1"/>
</dbReference>
<evidence type="ECO:0000256" key="5">
    <source>
        <dbReference type="ARBA" id="ARBA00023180"/>
    </source>
</evidence>
<dbReference type="InterPro" id="IPR000731">
    <property type="entry name" value="SSD"/>
</dbReference>
<feature type="domain" description="SSD" evidence="9">
    <location>
        <begin position="633"/>
        <end position="796"/>
    </location>
</feature>
<feature type="region of interest" description="Disordered" evidence="7">
    <location>
        <begin position="223"/>
        <end position="261"/>
    </location>
</feature>
<feature type="transmembrane region" description="Helical" evidence="8">
    <location>
        <begin position="1157"/>
        <end position="1183"/>
    </location>
</feature>
<keyword evidence="11" id="KW-1185">Reference proteome</keyword>
<feature type="transmembrane region" description="Helical" evidence="8">
    <location>
        <begin position="1224"/>
        <end position="1247"/>
    </location>
</feature>
<feature type="transmembrane region" description="Helical" evidence="8">
    <location>
        <begin position="1128"/>
        <end position="1150"/>
    </location>
</feature>
<feature type="compositionally biased region" description="Basic and acidic residues" evidence="7">
    <location>
        <begin position="54"/>
        <end position="65"/>
    </location>
</feature>
<proteinExistence type="inferred from homology"/>
<feature type="transmembrane region" description="Helical" evidence="8">
    <location>
        <begin position="662"/>
        <end position="689"/>
    </location>
</feature>
<name>A0ABD3QZ98_9STRA</name>
<evidence type="ECO:0000256" key="2">
    <source>
        <dbReference type="ARBA" id="ARBA00022692"/>
    </source>
</evidence>
<feature type="compositionally biased region" description="Basic and acidic residues" evidence="7">
    <location>
        <begin position="103"/>
        <end position="118"/>
    </location>
</feature>
<dbReference type="GO" id="GO:0016020">
    <property type="term" value="C:membrane"/>
    <property type="evidence" value="ECO:0007669"/>
    <property type="project" value="UniProtKB-SubCell"/>
</dbReference>
<evidence type="ECO:0000313" key="10">
    <source>
        <dbReference type="EMBL" id="KAL3804416.1"/>
    </source>
</evidence>
<sequence length="1293" mass="145171">MNLEDNLWQDKYGGDEQNPSERSRRSIASQSHLADTTAGRTASRSNSGNKNRSNRLDPPDVEHDRSHHRSSRRGQDPSAADDTSAYYRRRRNHTSADPGMEIVVHRSGIDPPDLRNNPRDIGSSAIEQSLNARRKRTGNRRKASGSFKDTELAKLRIPAHSADESSAAASSEKPNAKKRRKRKNEISSSSNGSTASKADRATRKSINFNENVTIYSAASQASHYDVSDNDSDYSSHDERTDLDEDNFDENAVDEDVSFDESENYSRELVDINDDRTKESSLFSDEHGNLKAVNFVIHRPCTIFSFLIAICLFLTLLLNILVFRTAENGNPFTVPVNEFDIHDIRSIQYDSLRLARDEVVESRKASVYDGQTVLKQSELADVAYWVFESETPNGLFGSPESIQAMKDAYDIFYQDSGFKNYCQLDYRAPLANNSSERECSKPLTPLLMYYPSSWDEEKASAVIEALKVSENVDLFNNLALCVIRGLYCELVPNITFQDQVWAAQLGGMISNITSTWDMSGSLVSNITQVTELASYLIQVDIFKGLVDFGFDKGFSSENPVSQYSRGVVFWGGPLEDRVSGSEAAEKDADDSDGEKRKEFIKSNYLSDMNNQANSGTHRTINSYYFMTAIIGDTILAIVTQDALLAIFSFIFVFFWIRINTQSWFLAFVGLFEIFFSIPVAWFIFTVIFQIKYFATLNSLAIFVVAAIGADDIFIFMDAYKQSQYHPELLGDLSTRMSWVYRRTGVAMAITSATTCAAFLCTLITPLTSIQSFGIFAAVVIFIDYVLVMSLFCTAVVIYHQRFESTAKYGCCCPCGVQSPTPTEKARFALEANGDTDMKRDRVSEFFRHRVAKFVQVPFHRLVFGLIFVVWMSVALWQALKLEPTKENEQFLNENHPLQKSITILNEQFETANDDLGLKVYYAWGLEEVSRDGVNRLLDPENFGRPNYVKNFDFNQQCQSDLLAFCDDLKTNPKYKELIKRREGLGAVYCFVEELAAYNIKGNLSDCEYVKKGAFKNETWQVDPASLSAIIPNFLAQKTCFDEEGIETIGSRYSTEIGWDGSSLRYAAIAAESDVLSPFGQVAESVTRKEYDQFVQIASEVDDIISTSCGGNVITTDLDEKFVFMNNQNIYVKSALQSSWLGVTIAFIVLLLSTRVFHIAFFASVSIICVLISVIAVMVMLGWFLGSIESILIAIIAGFSVDYVVHLAHAYEVAKGDTYERITEAFGDLGISVFNGMITSVVASLPLFFCQLQFFAKFGTFLCLTIMFSWIFANFGFMSVLATLKIPLKEKGCRL</sequence>
<organism evidence="10 11">
    <name type="scientific">Cyclotella cryptica</name>
    <dbReference type="NCBI Taxonomy" id="29204"/>
    <lineage>
        <taxon>Eukaryota</taxon>
        <taxon>Sar</taxon>
        <taxon>Stramenopiles</taxon>
        <taxon>Ochrophyta</taxon>
        <taxon>Bacillariophyta</taxon>
        <taxon>Coscinodiscophyceae</taxon>
        <taxon>Thalassiosirophycidae</taxon>
        <taxon>Stephanodiscales</taxon>
        <taxon>Stephanodiscaceae</taxon>
        <taxon>Cyclotella</taxon>
    </lineage>
</organism>
<dbReference type="PANTHER" id="PTHR45951">
    <property type="entry name" value="PROTEIN DISPATCHED-RELATED"/>
    <property type="match status" value="1"/>
</dbReference>
<feature type="transmembrane region" description="Helical" evidence="8">
    <location>
        <begin position="860"/>
        <end position="878"/>
    </location>
</feature>
<feature type="region of interest" description="Disordered" evidence="7">
    <location>
        <begin position="1"/>
        <end position="203"/>
    </location>
</feature>
<dbReference type="SUPFAM" id="SSF82866">
    <property type="entry name" value="Multidrug efflux transporter AcrB transmembrane domain"/>
    <property type="match status" value="2"/>
</dbReference>
<comment type="similarity">
    <text evidence="6">Belongs to the dispatched family.</text>
</comment>
<dbReference type="PROSITE" id="PS50156">
    <property type="entry name" value="SSD"/>
    <property type="match status" value="2"/>
</dbReference>
<comment type="caution">
    <text evidence="10">The sequence shown here is derived from an EMBL/GenBank/DDBJ whole genome shotgun (WGS) entry which is preliminary data.</text>
</comment>
<feature type="compositionally biased region" description="Polar residues" evidence="7">
    <location>
        <begin position="26"/>
        <end position="42"/>
    </location>
</feature>
<dbReference type="Proteomes" id="UP001516023">
    <property type="component" value="Unassembled WGS sequence"/>
</dbReference>
<evidence type="ECO:0000256" key="8">
    <source>
        <dbReference type="SAM" id="Phobius"/>
    </source>
</evidence>
<feature type="compositionally biased region" description="Acidic residues" evidence="7">
    <location>
        <begin position="240"/>
        <end position="261"/>
    </location>
</feature>
<feature type="transmembrane region" description="Helical" evidence="8">
    <location>
        <begin position="1189"/>
        <end position="1212"/>
    </location>
</feature>
<feature type="transmembrane region" description="Helical" evidence="8">
    <location>
        <begin position="1253"/>
        <end position="1282"/>
    </location>
</feature>
<dbReference type="PANTHER" id="PTHR45951:SF7">
    <property type="entry name" value="SSD DOMAIN-CONTAINING PROTEIN"/>
    <property type="match status" value="1"/>
</dbReference>
<feature type="domain" description="SSD" evidence="9">
    <location>
        <begin position="1157"/>
        <end position="1281"/>
    </location>
</feature>
<dbReference type="EMBL" id="JABMIG020000008">
    <property type="protein sequence ID" value="KAL3804416.1"/>
    <property type="molecule type" value="Genomic_DNA"/>
</dbReference>